<evidence type="ECO:0000313" key="3">
    <source>
        <dbReference type="Proteomes" id="UP000654075"/>
    </source>
</evidence>
<dbReference type="EMBL" id="CAJNNV010031805">
    <property type="protein sequence ID" value="CAE8637914.1"/>
    <property type="molecule type" value="Genomic_DNA"/>
</dbReference>
<sequence>MSYLRPLGALKRASLAELTVAIAEVEAQPALDTLNGVPLAQLSSNGPALWQWQRVVALLETTNREKIQEEIMKHIARKLRASFAKRGPLRARPETSSSTPSEGHALEQPQSHASPEYKNNNNKNNNNYNNSNNNNPKRSRPTSDGAKRRPASATTRLTRDGLRRAQPQGSPSSQSHVHEHPTQTSGFQDLRGPERFFHDQSTYTGTQKFRISVLNGTASPPLRPWANDNVTESTAVPSSTAFVDLAKSPWYADVPICGPERFFYDKESFTGTHRCGGPDRAPSGRFCYSPAETWLHPTHHLRTSG</sequence>
<dbReference type="AlphaFoldDB" id="A0A813HJN4"/>
<protein>
    <submittedName>
        <fullName evidence="2">Uncharacterized protein</fullName>
    </submittedName>
</protein>
<accession>A0A813HJN4</accession>
<dbReference type="Proteomes" id="UP000654075">
    <property type="component" value="Unassembled WGS sequence"/>
</dbReference>
<comment type="caution">
    <text evidence="2">The sequence shown here is derived from an EMBL/GenBank/DDBJ whole genome shotgun (WGS) entry which is preliminary data.</text>
</comment>
<keyword evidence="3" id="KW-1185">Reference proteome</keyword>
<feature type="compositionally biased region" description="Low complexity" evidence="1">
    <location>
        <begin position="117"/>
        <end position="135"/>
    </location>
</feature>
<name>A0A813HJN4_POLGL</name>
<feature type="region of interest" description="Disordered" evidence="1">
    <location>
        <begin position="83"/>
        <end position="192"/>
    </location>
</feature>
<evidence type="ECO:0000256" key="1">
    <source>
        <dbReference type="SAM" id="MobiDB-lite"/>
    </source>
</evidence>
<proteinExistence type="predicted"/>
<organism evidence="2 3">
    <name type="scientific">Polarella glacialis</name>
    <name type="common">Dinoflagellate</name>
    <dbReference type="NCBI Taxonomy" id="89957"/>
    <lineage>
        <taxon>Eukaryota</taxon>
        <taxon>Sar</taxon>
        <taxon>Alveolata</taxon>
        <taxon>Dinophyceae</taxon>
        <taxon>Suessiales</taxon>
        <taxon>Suessiaceae</taxon>
        <taxon>Polarella</taxon>
    </lineage>
</organism>
<evidence type="ECO:0000313" key="2">
    <source>
        <dbReference type="EMBL" id="CAE8637914.1"/>
    </source>
</evidence>
<gene>
    <name evidence="2" type="ORF">PGLA1383_LOCUS53215</name>
</gene>
<reference evidence="2" key="1">
    <citation type="submission" date="2021-02" db="EMBL/GenBank/DDBJ databases">
        <authorList>
            <person name="Dougan E. K."/>
            <person name="Rhodes N."/>
            <person name="Thang M."/>
            <person name="Chan C."/>
        </authorList>
    </citation>
    <scope>NUCLEOTIDE SEQUENCE</scope>
</reference>